<dbReference type="SUPFAM" id="SSF69012">
    <property type="entry name" value="alpha-ketoacid dehydrogenase kinase, N-terminal domain"/>
    <property type="match status" value="1"/>
</dbReference>
<evidence type="ECO:0000256" key="8">
    <source>
        <dbReference type="RuleBase" id="RU366032"/>
    </source>
</evidence>
<evidence type="ECO:0000256" key="9">
    <source>
        <dbReference type="SAM" id="MobiDB-lite"/>
    </source>
</evidence>
<dbReference type="Proteomes" id="UP000481288">
    <property type="component" value="Unassembled WGS sequence"/>
</dbReference>
<protein>
    <recommendedName>
        <fullName evidence="8">Protein-serine/threonine kinase</fullName>
        <ecNumber evidence="8">2.7.11.-</ecNumber>
    </recommendedName>
</protein>
<dbReference type="GO" id="GO:0005759">
    <property type="term" value="C:mitochondrial matrix"/>
    <property type="evidence" value="ECO:0007669"/>
    <property type="project" value="UniProtKB-SubCell"/>
</dbReference>
<dbReference type="InterPro" id="IPR036784">
    <property type="entry name" value="AK/P_DHK_N_sf"/>
</dbReference>
<keyword evidence="2" id="KW-0597">Phosphoprotein</keyword>
<dbReference type="AlphaFoldDB" id="A0A7D8YLD6"/>
<evidence type="ECO:0000256" key="2">
    <source>
        <dbReference type="ARBA" id="ARBA00022553"/>
    </source>
</evidence>
<dbReference type="InterPro" id="IPR039028">
    <property type="entry name" value="BCKD/PDK"/>
</dbReference>
<evidence type="ECO:0000259" key="10">
    <source>
        <dbReference type="SMART" id="SM00387"/>
    </source>
</evidence>
<organism evidence="11 12">
    <name type="scientific">Lachnellula cervina</name>
    <dbReference type="NCBI Taxonomy" id="1316786"/>
    <lineage>
        <taxon>Eukaryota</taxon>
        <taxon>Fungi</taxon>
        <taxon>Dikarya</taxon>
        <taxon>Ascomycota</taxon>
        <taxon>Pezizomycotina</taxon>
        <taxon>Leotiomycetes</taxon>
        <taxon>Helotiales</taxon>
        <taxon>Lachnaceae</taxon>
        <taxon>Lachnellula</taxon>
    </lineage>
</organism>
<dbReference type="Pfam" id="PF02518">
    <property type="entry name" value="HATPase_c"/>
    <property type="match status" value="1"/>
</dbReference>
<dbReference type="SMART" id="SM00387">
    <property type="entry name" value="HATPase_c"/>
    <property type="match status" value="1"/>
</dbReference>
<feature type="compositionally biased region" description="Basic and acidic residues" evidence="9">
    <location>
        <begin position="362"/>
        <end position="373"/>
    </location>
</feature>
<proteinExistence type="inferred from homology"/>
<dbReference type="SUPFAM" id="SSF55874">
    <property type="entry name" value="ATPase domain of HSP90 chaperone/DNA topoisomerase II/histidine kinase"/>
    <property type="match status" value="1"/>
</dbReference>
<keyword evidence="12" id="KW-1185">Reference proteome</keyword>
<dbReference type="GO" id="GO:0005524">
    <property type="term" value="F:ATP binding"/>
    <property type="evidence" value="ECO:0007669"/>
    <property type="project" value="UniProtKB-UniRule"/>
</dbReference>
<keyword evidence="4 8" id="KW-0547">Nucleotide-binding</keyword>
<comment type="similarity">
    <text evidence="1 8">Belongs to the PDK/BCKDK protein kinase family.</text>
</comment>
<dbReference type="EMBL" id="QGMG01001032">
    <property type="protein sequence ID" value="TVY50692.1"/>
    <property type="molecule type" value="Genomic_DNA"/>
</dbReference>
<dbReference type="Gene3D" id="3.30.565.10">
    <property type="entry name" value="Histidine kinase-like ATPase, C-terminal domain"/>
    <property type="match status" value="1"/>
</dbReference>
<evidence type="ECO:0000313" key="12">
    <source>
        <dbReference type="Proteomes" id="UP000481288"/>
    </source>
</evidence>
<evidence type="ECO:0000256" key="3">
    <source>
        <dbReference type="ARBA" id="ARBA00022679"/>
    </source>
</evidence>
<dbReference type="Gene3D" id="1.20.140.20">
    <property type="entry name" value="Alpha-ketoacid/pyruvate dehydrogenase kinase, N-terminal domain"/>
    <property type="match status" value="1"/>
</dbReference>
<dbReference type="OrthoDB" id="3264224at2759"/>
<gene>
    <name evidence="11" type="primary">BCKDK</name>
    <name evidence="11" type="ORF">LCER1_G008044</name>
</gene>
<sequence>MTILSAPLRSCSGRLHLQAPFACSTTYRYFSQSARLARHPSPSAHKWSHPPSSTVIADNDVASLASKQQHALCLADLVKYGSSTLIITPSIDPSRHGRPPLSAAALYSSANFTLSLLPIRLAHRIQALRNLPFIVVSNPNISKIYNNYLHSLSTLLPYKSKTISNLDDEIRFTEVLAELVETHANTIPTLARGFLECRKYINPVEVTRFLDEHLRARIGTRLIAEQHIALHVSSQPHQDPTSKYEPSSHPSYVGVIDTALQPATIINSCGNYVSDICELEYGVRPTWIIDGEPDTTFAYVPVHLEYIITELLKNAFRATVESGRSHEPVVITIAAEPESPRGVPNSFDHSQTLDNNTPIRQESSENPRIKPFDDPAPGVTIRIRDRGGGISPNVLPNIWSYSFTTFSDEDEFPGQSSSSGNVDALNAISGPGGERSSIAGLGYGLPLGRAYAEYFGGGIGVQSLYGWGCDVYLRLKGLGKPKD</sequence>
<dbReference type="Pfam" id="PF10436">
    <property type="entry name" value="BCDHK_Adom3"/>
    <property type="match status" value="1"/>
</dbReference>
<comment type="subcellular location">
    <subcellularLocation>
        <location evidence="8">Mitochondrion matrix</location>
    </subcellularLocation>
</comment>
<dbReference type="InterPro" id="IPR003594">
    <property type="entry name" value="HATPase_dom"/>
</dbReference>
<accession>A0A7D8YLD6</accession>
<comment type="caution">
    <text evidence="11">The sequence shown here is derived from an EMBL/GenBank/DDBJ whole genome shotgun (WGS) entry which is preliminary data.</text>
</comment>
<name>A0A7D8YLD6_9HELO</name>
<evidence type="ECO:0000256" key="6">
    <source>
        <dbReference type="ARBA" id="ARBA00022840"/>
    </source>
</evidence>
<dbReference type="GO" id="GO:0004740">
    <property type="term" value="F:pyruvate dehydrogenase (acetyl-transferring) kinase activity"/>
    <property type="evidence" value="ECO:0007669"/>
    <property type="project" value="TreeGrafter"/>
</dbReference>
<evidence type="ECO:0000256" key="4">
    <source>
        <dbReference type="ARBA" id="ARBA00022741"/>
    </source>
</evidence>
<evidence type="ECO:0000256" key="1">
    <source>
        <dbReference type="ARBA" id="ARBA00006155"/>
    </source>
</evidence>
<dbReference type="PANTHER" id="PTHR11947">
    <property type="entry name" value="PYRUVATE DEHYDROGENASE KINASE"/>
    <property type="match status" value="1"/>
</dbReference>
<feature type="compositionally biased region" description="Polar residues" evidence="9">
    <location>
        <begin position="347"/>
        <end position="361"/>
    </location>
</feature>
<dbReference type="GO" id="GO:0010906">
    <property type="term" value="P:regulation of glucose metabolic process"/>
    <property type="evidence" value="ECO:0007669"/>
    <property type="project" value="TreeGrafter"/>
</dbReference>
<feature type="domain" description="Histidine kinase/HSP90-like ATPase" evidence="10">
    <location>
        <begin position="299"/>
        <end position="479"/>
    </location>
</feature>
<dbReference type="PANTHER" id="PTHR11947:SF20">
    <property type="entry name" value="[3-METHYL-2-OXOBUTANOATE DEHYDROGENASE [LIPOAMIDE]] KINASE, MITOCHONDRIAL"/>
    <property type="match status" value="1"/>
</dbReference>
<reference evidence="11 12" key="1">
    <citation type="submission" date="2018-05" db="EMBL/GenBank/DDBJ databases">
        <title>Whole genome sequencing for identification of molecular markers to develop diagnostic detection tools for the regulated plant pathogen Lachnellula willkommii.</title>
        <authorList>
            <person name="Giroux E."/>
            <person name="Bilodeau G."/>
        </authorList>
    </citation>
    <scope>NUCLEOTIDE SEQUENCE [LARGE SCALE GENOMIC DNA]</scope>
    <source>
        <strain evidence="11 12">CBS 625.97</strain>
    </source>
</reference>
<evidence type="ECO:0000313" key="11">
    <source>
        <dbReference type="EMBL" id="TVY50692.1"/>
    </source>
</evidence>
<evidence type="ECO:0000256" key="5">
    <source>
        <dbReference type="ARBA" id="ARBA00022777"/>
    </source>
</evidence>
<keyword evidence="3 8" id="KW-0808">Transferase</keyword>
<dbReference type="InterPro" id="IPR018955">
    <property type="entry name" value="BCDHK/PDK_N"/>
</dbReference>
<dbReference type="EC" id="2.7.11.-" evidence="8"/>
<feature type="region of interest" description="Disordered" evidence="9">
    <location>
        <begin position="339"/>
        <end position="377"/>
    </location>
</feature>
<keyword evidence="7 8" id="KW-0496">Mitochondrion</keyword>
<evidence type="ECO:0000256" key="7">
    <source>
        <dbReference type="ARBA" id="ARBA00023128"/>
    </source>
</evidence>
<keyword evidence="6 8" id="KW-0067">ATP-binding</keyword>
<dbReference type="InterPro" id="IPR036890">
    <property type="entry name" value="HATPase_C_sf"/>
</dbReference>
<keyword evidence="5 8" id="KW-0418">Kinase</keyword>